<evidence type="ECO:0000313" key="3">
    <source>
        <dbReference type="EMBL" id="PRY67527.1"/>
    </source>
</evidence>
<proteinExistence type="predicted"/>
<dbReference type="Pfam" id="PF07995">
    <property type="entry name" value="GSDH"/>
    <property type="match status" value="1"/>
</dbReference>
<dbReference type="AlphaFoldDB" id="A0A2T0VBR3"/>
<dbReference type="EMBL" id="PVTL01000006">
    <property type="protein sequence ID" value="PRY67527.1"/>
    <property type="molecule type" value="Genomic_DNA"/>
</dbReference>
<reference evidence="3 4" key="1">
    <citation type="submission" date="2018-03" db="EMBL/GenBank/DDBJ databases">
        <title>Genomic Encyclopedia of Type Strains, Phase III (KMG-III): the genomes of soil and plant-associated and newly described type strains.</title>
        <authorList>
            <person name="Whitman W."/>
        </authorList>
    </citation>
    <scope>NUCLEOTIDE SEQUENCE [LARGE SCALE GENOMIC DNA]</scope>
    <source>
        <strain evidence="3 4">CGMCC 1.12484</strain>
    </source>
</reference>
<dbReference type="Proteomes" id="UP000237983">
    <property type="component" value="Unassembled WGS sequence"/>
</dbReference>
<dbReference type="InterPro" id="IPR011042">
    <property type="entry name" value="6-blade_b-propeller_TolB-like"/>
</dbReference>
<dbReference type="SUPFAM" id="SSF50952">
    <property type="entry name" value="Soluble quinoprotein glucose dehydrogenase"/>
    <property type="match status" value="1"/>
</dbReference>
<feature type="compositionally biased region" description="Low complexity" evidence="1">
    <location>
        <begin position="47"/>
        <end position="88"/>
    </location>
</feature>
<evidence type="ECO:0000313" key="4">
    <source>
        <dbReference type="Proteomes" id="UP000237983"/>
    </source>
</evidence>
<dbReference type="PANTHER" id="PTHR19328:SF13">
    <property type="entry name" value="HIPL1 PROTEIN"/>
    <property type="match status" value="1"/>
</dbReference>
<name>A0A2T0VBR3_9MICO</name>
<accession>A0A2T0VBR3</accession>
<dbReference type="RefSeq" id="WP_245884784.1">
    <property type="nucleotide sequence ID" value="NZ_PVTL01000006.1"/>
</dbReference>
<protein>
    <submittedName>
        <fullName evidence="3">Glucose/arabinose dehydrogenase</fullName>
    </submittedName>
</protein>
<keyword evidence="4" id="KW-1185">Reference proteome</keyword>
<evidence type="ECO:0000259" key="2">
    <source>
        <dbReference type="Pfam" id="PF07995"/>
    </source>
</evidence>
<dbReference type="PROSITE" id="PS51257">
    <property type="entry name" value="PROKAR_LIPOPROTEIN"/>
    <property type="match status" value="1"/>
</dbReference>
<dbReference type="InterPro" id="IPR012938">
    <property type="entry name" value="Glc/Sorbosone_DH"/>
</dbReference>
<organism evidence="3 4">
    <name type="scientific">Glaciihabitans tibetensis</name>
    <dbReference type="NCBI Taxonomy" id="1266600"/>
    <lineage>
        <taxon>Bacteria</taxon>
        <taxon>Bacillati</taxon>
        <taxon>Actinomycetota</taxon>
        <taxon>Actinomycetes</taxon>
        <taxon>Micrococcales</taxon>
        <taxon>Microbacteriaceae</taxon>
        <taxon>Glaciihabitans</taxon>
    </lineage>
</organism>
<feature type="domain" description="Glucose/Sorbosone dehydrogenase" evidence="2">
    <location>
        <begin position="99"/>
        <end position="398"/>
    </location>
</feature>
<dbReference type="InterPro" id="IPR011041">
    <property type="entry name" value="Quinoprot_gluc/sorb_DH_b-prop"/>
</dbReference>
<gene>
    <name evidence="3" type="ORF">B0I08_106134</name>
</gene>
<evidence type="ECO:0000256" key="1">
    <source>
        <dbReference type="SAM" id="MobiDB-lite"/>
    </source>
</evidence>
<dbReference type="PANTHER" id="PTHR19328">
    <property type="entry name" value="HEDGEHOG-INTERACTING PROTEIN"/>
    <property type="match status" value="1"/>
</dbReference>
<feature type="region of interest" description="Disordered" evidence="1">
    <location>
        <begin position="46"/>
        <end position="91"/>
    </location>
</feature>
<sequence>MASSQARLRRSRSLRATVVPASAGFVAAVLTLSGCTTGVPLDPAPVPSISAPPASSPSASSPPAAPPTNGATPAQPAAPASPAGPVQPEGEPRVVATELNLPWSLVRLDTGATLVSERDTAIVKEVSDAGVVRDVGLVNGVIPGGEGGLLGLTVWTEASDTPDAPPMRWLYAYLTSQIDNRVVRMPLLGAAGTHSLGAPETILSGIPKAGNHNGGRIKFGPDGALYITAGDAGVRDSSQNLDELGGKILRVAADGSVPADNPFPGSPVYSYGHRNPQGIAWDRDGNLWASEFGQNTWDELNLIEPGINYGWPVVEGIGSDSRFRNPVHQWSTDEASPSGLLWTRDTLFLAALRGERLWSIAPTPEAVTTTSFFAGQFGRMRDVIEGPNDTLWILTNNTGRAPRDGDDKILEVRVGALNKG</sequence>
<dbReference type="Gene3D" id="2.120.10.30">
    <property type="entry name" value="TolB, C-terminal domain"/>
    <property type="match status" value="1"/>
</dbReference>
<comment type="caution">
    <text evidence="3">The sequence shown here is derived from an EMBL/GenBank/DDBJ whole genome shotgun (WGS) entry which is preliminary data.</text>
</comment>